<dbReference type="Proteomes" id="UP001370758">
    <property type="component" value="Unassembled WGS sequence"/>
</dbReference>
<organism evidence="1 2">
    <name type="scientific">Arthrobotrys musiformis</name>
    <dbReference type="NCBI Taxonomy" id="47236"/>
    <lineage>
        <taxon>Eukaryota</taxon>
        <taxon>Fungi</taxon>
        <taxon>Dikarya</taxon>
        <taxon>Ascomycota</taxon>
        <taxon>Pezizomycotina</taxon>
        <taxon>Orbiliomycetes</taxon>
        <taxon>Orbiliales</taxon>
        <taxon>Orbiliaceae</taxon>
        <taxon>Arthrobotrys</taxon>
    </lineage>
</organism>
<accession>A0AAV9WHY8</accession>
<keyword evidence="2" id="KW-1185">Reference proteome</keyword>
<comment type="caution">
    <text evidence="1">The sequence shown here is derived from an EMBL/GenBank/DDBJ whole genome shotgun (WGS) entry which is preliminary data.</text>
</comment>
<gene>
    <name evidence="1" type="ORF">TWF481_006182</name>
</gene>
<evidence type="ECO:0000313" key="2">
    <source>
        <dbReference type="Proteomes" id="UP001370758"/>
    </source>
</evidence>
<proteinExistence type="predicted"/>
<reference evidence="1 2" key="1">
    <citation type="submission" date="2023-08" db="EMBL/GenBank/DDBJ databases">
        <authorList>
            <person name="Palmer J.M."/>
        </authorList>
    </citation>
    <scope>NUCLEOTIDE SEQUENCE [LARGE SCALE GENOMIC DNA]</scope>
    <source>
        <strain evidence="1 2">TWF481</strain>
    </source>
</reference>
<evidence type="ECO:0008006" key="3">
    <source>
        <dbReference type="Google" id="ProtNLM"/>
    </source>
</evidence>
<sequence length="520" mass="59126">MKSKRGHKLSILRSRESLASQLPIIAPKMYLPPEIILSIVDYLDRTPDNPKSDRATLIALRSVNKEFCSIVTPVLFRDFSLHYGVSRSVPQMEGVTSSTVRRHIRSLFIPSECFFPLGKDVQFNSSDHYPWSRGPALDWLAVQDYSQSPPVRKGVRGRPSHAKQTLMFHYPFREFPTKPWQPFSLRLKEFREQEDAFSTALSSFIEACENLQEVHVAMGLGAETERMSVFGQILGKQLMPRIVAKEIRGLKISAPSPPKISLPFDGYAKSAQERFGEVPGFSSLESLTIQPCYGSTVESENQDFKILLDAMTGLKSFSLIMSKPLRRQSTRGIPRYPTSANCPNLTSVRISSIFLGYNEAYLHDFISSVPTITDLTLERIALPISNRLPESHDLLPRNWKALFQHILSSLPELTAYKFEHLAYGAIPEPMWWGRGNKEVHLLLPETVDKKELTPHSWNRALKGSELLSPFSEDFTGLQLFRKAIKSRRAERDLRKEAYADYAPVPPWAERRNGWVYLADS</sequence>
<dbReference type="AlphaFoldDB" id="A0AAV9WHY8"/>
<evidence type="ECO:0000313" key="1">
    <source>
        <dbReference type="EMBL" id="KAK6507760.1"/>
    </source>
</evidence>
<dbReference type="EMBL" id="JAVHJL010000003">
    <property type="protein sequence ID" value="KAK6507760.1"/>
    <property type="molecule type" value="Genomic_DNA"/>
</dbReference>
<protein>
    <recommendedName>
        <fullName evidence="3">F-box domain-containing protein</fullName>
    </recommendedName>
</protein>
<name>A0AAV9WHY8_9PEZI</name>